<evidence type="ECO:0000313" key="1">
    <source>
        <dbReference type="EMBL" id="CAB4692408.1"/>
    </source>
</evidence>
<dbReference type="SUPFAM" id="SSF53187">
    <property type="entry name" value="Zn-dependent exopeptidases"/>
    <property type="match status" value="1"/>
</dbReference>
<dbReference type="Gene3D" id="3.40.630.10">
    <property type="entry name" value="Zn peptidases"/>
    <property type="match status" value="1"/>
</dbReference>
<gene>
    <name evidence="1" type="ORF">UFOPK2579_00493</name>
</gene>
<accession>A0A6J6P753</accession>
<proteinExistence type="predicted"/>
<dbReference type="Gene3D" id="3.50.30.30">
    <property type="match status" value="1"/>
</dbReference>
<dbReference type="AlphaFoldDB" id="A0A6J6P753"/>
<sequence length="505" mass="53684">MGSTNDDDTFVDASTLQSWCDRLGGAGLRSTGSEAHEATIAWLEQELLAIAGLEVRSDVYELLRWRPEPDGDLERAGALRVRTADGRAIDVPLVGAVPYALSTTQEGDLVHLPRDTPIARDNAEGRVVLRDFPAPSLTYDVLLAGALHVSDECAARAGEVYDRPAFADRPIHADLVAAGEAGAAGIVFALDLPRAQVAGFFEPHSGTHFDLPAVYVGADERELLLASAADGARAQVSVNAVVEPGTTRNVIATLPGLSPERIVIASHTDGNTWVQENGAAGVLALARWYAALPVEDRPRTLEFAFTSGHLHMSREGTHRYAEQLDAEFDQGTVALTIAIEHLGVVEVDPVPRPDGPGRELQMTGGEEMFVWPVGPSELLRAAVVEAVARHGVGPVIVVPGVGTPVDGQVPLFGSFGGVGTHFHRHLLPTTAIISCPWTLWSPSFGAAAIDVERMRRQILAVRDVVRSVEDAPLGAIAGDYLADRAARAAGKSVAPDPLHPEDLRT</sequence>
<protein>
    <submittedName>
        <fullName evidence="1">Unannotated protein</fullName>
    </submittedName>
</protein>
<organism evidence="1">
    <name type="scientific">freshwater metagenome</name>
    <dbReference type="NCBI Taxonomy" id="449393"/>
    <lineage>
        <taxon>unclassified sequences</taxon>
        <taxon>metagenomes</taxon>
        <taxon>ecological metagenomes</taxon>
    </lineage>
</organism>
<reference evidence="1" key="1">
    <citation type="submission" date="2020-05" db="EMBL/GenBank/DDBJ databases">
        <authorList>
            <person name="Chiriac C."/>
            <person name="Salcher M."/>
            <person name="Ghai R."/>
            <person name="Kavagutti S V."/>
        </authorList>
    </citation>
    <scope>NUCLEOTIDE SEQUENCE</scope>
</reference>
<name>A0A6J6P753_9ZZZZ</name>
<dbReference type="EMBL" id="CAEZXR010000039">
    <property type="protein sequence ID" value="CAB4692408.1"/>
    <property type="molecule type" value="Genomic_DNA"/>
</dbReference>